<dbReference type="PANTHER" id="PTHR43861">
    <property type="entry name" value="TRANS-ACONITATE 2-METHYLTRANSFERASE-RELATED"/>
    <property type="match status" value="1"/>
</dbReference>
<dbReference type="Pfam" id="PF13649">
    <property type="entry name" value="Methyltransf_25"/>
    <property type="match status" value="1"/>
</dbReference>
<evidence type="ECO:0000259" key="2">
    <source>
        <dbReference type="Pfam" id="PF13649"/>
    </source>
</evidence>
<dbReference type="EMBL" id="UINC01053232">
    <property type="protein sequence ID" value="SVB69501.1"/>
    <property type="molecule type" value="Genomic_DNA"/>
</dbReference>
<organism evidence="3">
    <name type="scientific">marine metagenome</name>
    <dbReference type="NCBI Taxonomy" id="408172"/>
    <lineage>
        <taxon>unclassified sequences</taxon>
        <taxon>metagenomes</taxon>
        <taxon>ecological metagenomes</taxon>
    </lineage>
</organism>
<dbReference type="GO" id="GO:0016740">
    <property type="term" value="F:transferase activity"/>
    <property type="evidence" value="ECO:0007669"/>
    <property type="project" value="UniProtKB-KW"/>
</dbReference>
<dbReference type="InterPro" id="IPR041698">
    <property type="entry name" value="Methyltransf_25"/>
</dbReference>
<evidence type="ECO:0000256" key="1">
    <source>
        <dbReference type="ARBA" id="ARBA00022679"/>
    </source>
</evidence>
<dbReference type="PANTHER" id="PTHR43861:SF3">
    <property type="entry name" value="PUTATIVE (AFU_ORTHOLOGUE AFUA_2G14390)-RELATED"/>
    <property type="match status" value="1"/>
</dbReference>
<sequence>MSLKDKEKWNKKYDTKEYITGKEPSSWLEENASLLNTNGKALDIAGGEGRNSVFVASRGYEVTCMDISKNGLTKALALAHEKKTRITTLHADMDNSSLPENEYDLVLCFNFLDRNLFSGIRKTLKSGGLLFYETFTLDYLKYSSFKKEWVLELNELLQAFGDFRILRYREVDENSKAFASLVAQKQ</sequence>
<protein>
    <recommendedName>
        <fullName evidence="2">Methyltransferase domain-containing protein</fullName>
    </recommendedName>
</protein>
<dbReference type="SUPFAM" id="SSF53335">
    <property type="entry name" value="S-adenosyl-L-methionine-dependent methyltransferases"/>
    <property type="match status" value="1"/>
</dbReference>
<keyword evidence="1" id="KW-0808">Transferase</keyword>
<dbReference type="CDD" id="cd02440">
    <property type="entry name" value="AdoMet_MTases"/>
    <property type="match status" value="1"/>
</dbReference>
<evidence type="ECO:0000313" key="3">
    <source>
        <dbReference type="EMBL" id="SVB69501.1"/>
    </source>
</evidence>
<dbReference type="AlphaFoldDB" id="A0A382G5Q6"/>
<proteinExistence type="predicted"/>
<feature type="domain" description="Methyltransferase" evidence="2">
    <location>
        <begin position="42"/>
        <end position="128"/>
    </location>
</feature>
<gene>
    <name evidence="3" type="ORF">METZ01_LOCUS222355</name>
</gene>
<dbReference type="InterPro" id="IPR029063">
    <property type="entry name" value="SAM-dependent_MTases_sf"/>
</dbReference>
<accession>A0A382G5Q6</accession>
<name>A0A382G5Q6_9ZZZZ</name>
<dbReference type="Gene3D" id="3.40.50.150">
    <property type="entry name" value="Vaccinia Virus protein VP39"/>
    <property type="match status" value="1"/>
</dbReference>
<reference evidence="3" key="1">
    <citation type="submission" date="2018-05" db="EMBL/GenBank/DDBJ databases">
        <authorList>
            <person name="Lanie J.A."/>
            <person name="Ng W.-L."/>
            <person name="Kazmierczak K.M."/>
            <person name="Andrzejewski T.M."/>
            <person name="Davidsen T.M."/>
            <person name="Wayne K.J."/>
            <person name="Tettelin H."/>
            <person name="Glass J.I."/>
            <person name="Rusch D."/>
            <person name="Podicherti R."/>
            <person name="Tsui H.-C.T."/>
            <person name="Winkler M.E."/>
        </authorList>
    </citation>
    <scope>NUCLEOTIDE SEQUENCE</scope>
</reference>